<keyword evidence="3" id="KW-1185">Reference proteome</keyword>
<dbReference type="Proteomes" id="UP000226437">
    <property type="component" value="Unassembled WGS sequence"/>
</dbReference>
<keyword evidence="1" id="KW-0812">Transmembrane</keyword>
<organism evidence="2 3">
    <name type="scientific">Neolewinella marina</name>
    <dbReference type="NCBI Taxonomy" id="438751"/>
    <lineage>
        <taxon>Bacteria</taxon>
        <taxon>Pseudomonadati</taxon>
        <taxon>Bacteroidota</taxon>
        <taxon>Saprospiria</taxon>
        <taxon>Saprospirales</taxon>
        <taxon>Lewinellaceae</taxon>
        <taxon>Neolewinella</taxon>
    </lineage>
</organism>
<feature type="transmembrane region" description="Helical" evidence="1">
    <location>
        <begin position="222"/>
        <end position="244"/>
    </location>
</feature>
<keyword evidence="1" id="KW-1133">Transmembrane helix</keyword>
<dbReference type="PANTHER" id="PTHR37422">
    <property type="entry name" value="TEICHURONIC ACID BIOSYNTHESIS PROTEIN TUAE"/>
    <property type="match status" value="1"/>
</dbReference>
<sequence>MKPFLLPLFAVATLFPRLLSFPSPWEQVQLTELLFFPLLWLFRKELFDSVRRLPAFSSAAGLYVVIGVISGFASGEMGAVLEAGSRGYLAALALLTVAHLYRYGPGQLEAWWKWGTVITAAAALAYYALIMVGVPDQLNWVERFSDYPYLGEVYRMRATGNTYGMWMMLTLPGLLIALGDWHRGRGRLWPVGLILMAMLPTLSKELLLVLTGFLLLSNSPAAVRVGGSVLLGIVLVLGTHYLVVDSESGHHPTSYLGNSTLVSVGDYHLVESVYLPIKRAALRVGQQHPWLGVGPGQFATFSQGAVPPGELPPAFGPFDPHSVWTGTIAETGILGLLTLITLVAVLFAYWPKQITVVGALLILFLISSVFKDVLNFRGLWVLIGWFLAQGAGVSHAKEGATSERGRVSLA</sequence>
<evidence type="ECO:0000313" key="3">
    <source>
        <dbReference type="Proteomes" id="UP000226437"/>
    </source>
</evidence>
<comment type="caution">
    <text evidence="2">The sequence shown here is derived from an EMBL/GenBank/DDBJ whole genome shotgun (WGS) entry which is preliminary data.</text>
</comment>
<evidence type="ECO:0000256" key="1">
    <source>
        <dbReference type="SAM" id="Phobius"/>
    </source>
</evidence>
<dbReference type="OrthoDB" id="1493936at2"/>
<feature type="transmembrane region" description="Helical" evidence="1">
    <location>
        <begin position="356"/>
        <end position="374"/>
    </location>
</feature>
<feature type="transmembrane region" description="Helical" evidence="1">
    <location>
        <begin position="114"/>
        <end position="134"/>
    </location>
</feature>
<dbReference type="AlphaFoldDB" id="A0A2G0CBW9"/>
<keyword evidence="1" id="KW-0472">Membrane</keyword>
<gene>
    <name evidence="2" type="ORF">CGL56_15310</name>
</gene>
<dbReference type="EMBL" id="PDLO01000008">
    <property type="protein sequence ID" value="PHK97465.1"/>
    <property type="molecule type" value="Genomic_DNA"/>
</dbReference>
<reference evidence="2 3" key="1">
    <citation type="submission" date="2017-10" db="EMBL/GenBank/DDBJ databases">
        <title>The draft genome sequence of Lewinella marina KCTC 32374.</title>
        <authorList>
            <person name="Wang K."/>
        </authorList>
    </citation>
    <scope>NUCLEOTIDE SEQUENCE [LARGE SCALE GENOMIC DNA]</scope>
    <source>
        <strain evidence="2 3">MKG-38</strain>
    </source>
</reference>
<dbReference type="InterPro" id="IPR051533">
    <property type="entry name" value="WaaL-like"/>
</dbReference>
<feature type="transmembrane region" description="Helical" evidence="1">
    <location>
        <begin position="85"/>
        <end position="102"/>
    </location>
</feature>
<dbReference type="PANTHER" id="PTHR37422:SF17">
    <property type="entry name" value="O-ANTIGEN LIGASE"/>
    <property type="match status" value="1"/>
</dbReference>
<evidence type="ECO:0008006" key="4">
    <source>
        <dbReference type="Google" id="ProtNLM"/>
    </source>
</evidence>
<name>A0A2G0CBW9_9BACT</name>
<evidence type="ECO:0000313" key="2">
    <source>
        <dbReference type="EMBL" id="PHK97465.1"/>
    </source>
</evidence>
<feature type="transmembrane region" description="Helical" evidence="1">
    <location>
        <begin position="53"/>
        <end position="73"/>
    </location>
</feature>
<feature type="transmembrane region" description="Helical" evidence="1">
    <location>
        <begin position="193"/>
        <end position="216"/>
    </location>
</feature>
<protein>
    <recommendedName>
        <fullName evidence="4">O-antigen polymerase</fullName>
    </recommendedName>
</protein>
<proteinExistence type="predicted"/>
<accession>A0A2G0CBW9</accession>
<feature type="transmembrane region" description="Helical" evidence="1">
    <location>
        <begin position="331"/>
        <end position="350"/>
    </location>
</feature>
<dbReference type="RefSeq" id="WP_099107456.1">
    <property type="nucleotide sequence ID" value="NZ_JAATJF010000003.1"/>
</dbReference>
<feature type="transmembrane region" description="Helical" evidence="1">
    <location>
        <begin position="163"/>
        <end position="181"/>
    </location>
</feature>